<proteinExistence type="predicted"/>
<reference evidence="1 2" key="1">
    <citation type="journal article" date="2018" name="Sci. Rep.">
        <title>Genomic signatures of local adaptation to the degree of environmental predictability in rotifers.</title>
        <authorList>
            <person name="Franch-Gras L."/>
            <person name="Hahn C."/>
            <person name="Garcia-Roger E.M."/>
            <person name="Carmona M.J."/>
            <person name="Serra M."/>
            <person name="Gomez A."/>
        </authorList>
    </citation>
    <scope>NUCLEOTIDE SEQUENCE [LARGE SCALE GENOMIC DNA]</scope>
    <source>
        <strain evidence="1">HYR1</strain>
    </source>
</reference>
<dbReference type="EMBL" id="REGN01007196">
    <property type="protein sequence ID" value="RNA07017.1"/>
    <property type="molecule type" value="Genomic_DNA"/>
</dbReference>
<sequence length="218" mass="24405">MFAQLSASFKYCMTVEQSTASPVSSVWSNAASLTKKLLFPLLLPVFAAKSDSEAFLSSDNFLTTEMVVVGDLVKYCFIICFCTWFSNKTCSLLSYNLRQNMQQILVSSHFFTQIGHVYRSSWLTTRFSPRPLVLELAMVVLLEATEVYGDEPVLLFLPLFPNKFSICLFCSFNLILIDTLRLLKSPSSVARSARRASLSLVSTLSTRLSILANSLVPY</sequence>
<name>A0A3M7Q6H3_BRAPC</name>
<keyword evidence="2" id="KW-1185">Reference proteome</keyword>
<dbReference type="AlphaFoldDB" id="A0A3M7Q6H3"/>
<accession>A0A3M7Q6H3</accession>
<gene>
    <name evidence="1" type="ORF">BpHYR1_046633</name>
</gene>
<evidence type="ECO:0000313" key="2">
    <source>
        <dbReference type="Proteomes" id="UP000276133"/>
    </source>
</evidence>
<comment type="caution">
    <text evidence="1">The sequence shown here is derived from an EMBL/GenBank/DDBJ whole genome shotgun (WGS) entry which is preliminary data.</text>
</comment>
<protein>
    <submittedName>
        <fullName evidence="1">Uncharacterized protein</fullName>
    </submittedName>
</protein>
<evidence type="ECO:0000313" key="1">
    <source>
        <dbReference type="EMBL" id="RNA07017.1"/>
    </source>
</evidence>
<dbReference type="Proteomes" id="UP000276133">
    <property type="component" value="Unassembled WGS sequence"/>
</dbReference>
<organism evidence="1 2">
    <name type="scientific">Brachionus plicatilis</name>
    <name type="common">Marine rotifer</name>
    <name type="synonym">Brachionus muelleri</name>
    <dbReference type="NCBI Taxonomy" id="10195"/>
    <lineage>
        <taxon>Eukaryota</taxon>
        <taxon>Metazoa</taxon>
        <taxon>Spiralia</taxon>
        <taxon>Gnathifera</taxon>
        <taxon>Rotifera</taxon>
        <taxon>Eurotatoria</taxon>
        <taxon>Monogononta</taxon>
        <taxon>Pseudotrocha</taxon>
        <taxon>Ploima</taxon>
        <taxon>Brachionidae</taxon>
        <taxon>Brachionus</taxon>
    </lineage>
</organism>